<protein>
    <recommendedName>
        <fullName evidence="4">CBM-cenC domain-containing protein</fullName>
    </recommendedName>
</protein>
<organism evidence="2 3">
    <name type="scientific">candidate division WWE3 bacterium RIFCSPLOWO2_12_FULL_36_10</name>
    <dbReference type="NCBI Taxonomy" id="1802630"/>
    <lineage>
        <taxon>Bacteria</taxon>
        <taxon>Katanobacteria</taxon>
    </lineage>
</organism>
<gene>
    <name evidence="2" type="ORF">A3H26_01390</name>
</gene>
<reference evidence="2 3" key="1">
    <citation type="journal article" date="2016" name="Nat. Commun.">
        <title>Thousands of microbial genomes shed light on interconnected biogeochemical processes in an aquifer system.</title>
        <authorList>
            <person name="Anantharaman K."/>
            <person name="Brown C.T."/>
            <person name="Hug L.A."/>
            <person name="Sharon I."/>
            <person name="Castelle C.J."/>
            <person name="Probst A.J."/>
            <person name="Thomas B.C."/>
            <person name="Singh A."/>
            <person name="Wilkins M.J."/>
            <person name="Karaoz U."/>
            <person name="Brodie E.L."/>
            <person name="Williams K.H."/>
            <person name="Hubbard S.S."/>
            <person name="Banfield J.F."/>
        </authorList>
    </citation>
    <scope>NUCLEOTIDE SEQUENCE [LARGE SCALE GENOMIC DNA]</scope>
</reference>
<evidence type="ECO:0000313" key="2">
    <source>
        <dbReference type="EMBL" id="OGC56935.1"/>
    </source>
</evidence>
<dbReference type="EMBL" id="MEVN01000026">
    <property type="protein sequence ID" value="OGC56935.1"/>
    <property type="molecule type" value="Genomic_DNA"/>
</dbReference>
<accession>A0A1F4VIL1</accession>
<sequence>MPKFKYLTPALLLTATLLFPLKTLATDTILPVTTVTQTPASPDGKNNWYVSPVTFNLEATDLDSGIKEINYRIDSGVWQKASFDNSLNLAPNPSFETSGSTTSGLASWEATVSDPEGTYSQDTSQYLTGYQTSSAKMVTTAGTWHGINNKNAFSVTTPFDNMSASVWLKTTGVTGLAYFKVYAVTPDGNGGYVDTLINQSSTVTGTVGWTRVYLDFIVNVDSAVGVYMDVGLSGPGTLWADAAVINSSTNTARTSTTISTDNTNHIFEYYSADNALNTETYSCTSNPKKNCITFKSDITAPGNWHDSGAFRGFFGSNHELYVYTNVEDQTSGLSTFTDKYQYRTELNPTFGRFSNLLGCNSAWQPNQWASLFSPPFTPGSTSAYLITQKTDFCNSNWKICKIVRFYSEDMAGNADTKDLCINGPWIKSRGGANVRSNYNIDMISEPVGDNTDGLIEAGGSSIDFFTSTKDWKVTGSLPIEEFNYQRLWDLTDTKTQVTYLTNESGIFFVNGNFEIKNTTFPAKSYGSTTHDQIIFVNGDLKISVNISTGNTSTALFIVKGKVDIAKAVDTVKVAIFADGTFNTAYDLIEGQTTKTLNLNGVYSADVFNFQRTLQGTDNDLFPSENFVYEPKFLINLKQFFSGYSVIWKKVE</sequence>
<dbReference type="AlphaFoldDB" id="A0A1F4VIL1"/>
<dbReference type="Proteomes" id="UP000177763">
    <property type="component" value="Unassembled WGS sequence"/>
</dbReference>
<keyword evidence="1" id="KW-0732">Signal</keyword>
<proteinExistence type="predicted"/>
<name>A0A1F4VIL1_UNCKA</name>
<comment type="caution">
    <text evidence="2">The sequence shown here is derived from an EMBL/GenBank/DDBJ whole genome shotgun (WGS) entry which is preliminary data.</text>
</comment>
<feature type="signal peptide" evidence="1">
    <location>
        <begin position="1"/>
        <end position="25"/>
    </location>
</feature>
<dbReference type="STRING" id="1802630.A3H26_01390"/>
<evidence type="ECO:0008006" key="4">
    <source>
        <dbReference type="Google" id="ProtNLM"/>
    </source>
</evidence>
<evidence type="ECO:0000256" key="1">
    <source>
        <dbReference type="SAM" id="SignalP"/>
    </source>
</evidence>
<evidence type="ECO:0000313" key="3">
    <source>
        <dbReference type="Proteomes" id="UP000177763"/>
    </source>
</evidence>
<feature type="chain" id="PRO_5009514993" description="CBM-cenC domain-containing protein" evidence="1">
    <location>
        <begin position="26"/>
        <end position="651"/>
    </location>
</feature>